<dbReference type="Gene3D" id="3.50.50.100">
    <property type="match status" value="1"/>
</dbReference>
<comment type="caution">
    <text evidence="7">The sequence shown here is derived from an EMBL/GenBank/DDBJ whole genome shotgun (WGS) entry which is preliminary data.</text>
</comment>
<evidence type="ECO:0000256" key="4">
    <source>
        <dbReference type="ARBA" id="ARBA00022827"/>
    </source>
</evidence>
<dbReference type="InterPro" id="IPR023753">
    <property type="entry name" value="FAD/NAD-binding_dom"/>
</dbReference>
<dbReference type="PANTHER" id="PTHR42913">
    <property type="entry name" value="APOPTOSIS-INDUCING FACTOR 1"/>
    <property type="match status" value="1"/>
</dbReference>
<proteinExistence type="inferred from homology"/>
<comment type="similarity">
    <text evidence="2">Belongs to the NADH dehydrogenase family.</text>
</comment>
<evidence type="ECO:0000256" key="3">
    <source>
        <dbReference type="ARBA" id="ARBA00022630"/>
    </source>
</evidence>
<evidence type="ECO:0000313" key="8">
    <source>
        <dbReference type="Proteomes" id="UP000654471"/>
    </source>
</evidence>
<keyword evidence="8" id="KW-1185">Reference proteome</keyword>
<gene>
    <name evidence="7" type="ORF">GCM10010211_57970</name>
</gene>
<sequence length="391" mass="41045">MSIGSEVVVLARVVVVGAGYAGVMAANRLAAVNRSDVRVTVVNPRPEFVERVRLHEHAAGVANAVRPLSGLLHRDVRLRVATVDAIAERSVLLDDGGALDFDHLLYAVGSTAASGLAGSENAWSIADLDGAASLRTRLRQLPARAHVVVIGGGLTGIESAAEIAYRYPSLRVELVSQSVASGLPESSRTIIERKLANAGVVLRTGLRVTAVRADGVETDAGRLPSDCTVWAGSFDVPDLALRSGLPVAPDGRLRTDDALVCAGHPRIVGAGDAVAPPGHVGDQLRMSCQAAIPMGAHGADTVLALIRGERPAPVSIGMTGQAMSLGRRDGFIQATHRDDTPREFVLSGRVAAVVKERVCRYTITLMRFPRAYRWLPGPTPTAPAPPPVAAR</sequence>
<evidence type="ECO:0000256" key="5">
    <source>
        <dbReference type="ARBA" id="ARBA00023002"/>
    </source>
</evidence>
<dbReference type="SUPFAM" id="SSF51905">
    <property type="entry name" value="FAD/NAD(P)-binding domain"/>
    <property type="match status" value="1"/>
</dbReference>
<dbReference type="EMBL" id="BMRP01000025">
    <property type="protein sequence ID" value="GGU84404.1"/>
    <property type="molecule type" value="Genomic_DNA"/>
</dbReference>
<evidence type="ECO:0000256" key="1">
    <source>
        <dbReference type="ARBA" id="ARBA00001974"/>
    </source>
</evidence>
<comment type="cofactor">
    <cofactor evidence="1">
        <name>FAD</name>
        <dbReference type="ChEBI" id="CHEBI:57692"/>
    </cofactor>
</comment>
<dbReference type="RefSeq" id="WP_189304872.1">
    <property type="nucleotide sequence ID" value="NZ_BMRP01000025.1"/>
</dbReference>
<name>A0ABQ2VIN1_9ACTN</name>
<accession>A0ABQ2VIN1</accession>
<keyword evidence="5" id="KW-0560">Oxidoreductase</keyword>
<keyword evidence="3" id="KW-0285">Flavoprotein</keyword>
<dbReference type="InterPro" id="IPR051169">
    <property type="entry name" value="NADH-Q_oxidoreductase"/>
</dbReference>
<reference evidence="8" key="1">
    <citation type="journal article" date="2019" name="Int. J. Syst. Evol. Microbiol.">
        <title>The Global Catalogue of Microorganisms (GCM) 10K type strain sequencing project: providing services to taxonomists for standard genome sequencing and annotation.</title>
        <authorList>
            <consortium name="The Broad Institute Genomics Platform"/>
            <consortium name="The Broad Institute Genome Sequencing Center for Infectious Disease"/>
            <person name="Wu L."/>
            <person name="Ma J."/>
        </authorList>
    </citation>
    <scope>NUCLEOTIDE SEQUENCE [LARGE SCALE GENOMIC DNA]</scope>
    <source>
        <strain evidence="8">JCM 3399</strain>
    </source>
</reference>
<dbReference type="PANTHER" id="PTHR42913:SF3">
    <property type="entry name" value="64 KDA MITOCHONDRIAL NADH DEHYDROGENASE (EUROFUNG)"/>
    <property type="match status" value="1"/>
</dbReference>
<evidence type="ECO:0000259" key="6">
    <source>
        <dbReference type="Pfam" id="PF07992"/>
    </source>
</evidence>
<evidence type="ECO:0000256" key="2">
    <source>
        <dbReference type="ARBA" id="ARBA00005272"/>
    </source>
</evidence>
<dbReference type="Proteomes" id="UP000654471">
    <property type="component" value="Unassembled WGS sequence"/>
</dbReference>
<organism evidence="7 8">
    <name type="scientific">Streptomyces albospinus</name>
    <dbReference type="NCBI Taxonomy" id="285515"/>
    <lineage>
        <taxon>Bacteria</taxon>
        <taxon>Bacillati</taxon>
        <taxon>Actinomycetota</taxon>
        <taxon>Actinomycetes</taxon>
        <taxon>Kitasatosporales</taxon>
        <taxon>Streptomycetaceae</taxon>
        <taxon>Streptomyces</taxon>
    </lineage>
</organism>
<keyword evidence="4" id="KW-0274">FAD</keyword>
<protein>
    <submittedName>
        <fullName evidence="7">Dehydrogenase</fullName>
    </submittedName>
</protein>
<dbReference type="Pfam" id="PF07992">
    <property type="entry name" value="Pyr_redox_2"/>
    <property type="match status" value="1"/>
</dbReference>
<dbReference type="PRINTS" id="PR00368">
    <property type="entry name" value="FADPNR"/>
</dbReference>
<dbReference type="InterPro" id="IPR036188">
    <property type="entry name" value="FAD/NAD-bd_sf"/>
</dbReference>
<evidence type="ECO:0000313" key="7">
    <source>
        <dbReference type="EMBL" id="GGU84404.1"/>
    </source>
</evidence>
<feature type="domain" description="FAD/NAD(P)-binding" evidence="6">
    <location>
        <begin position="12"/>
        <end position="295"/>
    </location>
</feature>